<organism evidence="4 5">
    <name type="scientific">Lolium multiflorum</name>
    <name type="common">Italian ryegrass</name>
    <name type="synonym">Lolium perenne subsp. multiflorum</name>
    <dbReference type="NCBI Taxonomy" id="4521"/>
    <lineage>
        <taxon>Eukaryota</taxon>
        <taxon>Viridiplantae</taxon>
        <taxon>Streptophyta</taxon>
        <taxon>Embryophyta</taxon>
        <taxon>Tracheophyta</taxon>
        <taxon>Spermatophyta</taxon>
        <taxon>Magnoliopsida</taxon>
        <taxon>Liliopsida</taxon>
        <taxon>Poales</taxon>
        <taxon>Poaceae</taxon>
        <taxon>BOP clade</taxon>
        <taxon>Pooideae</taxon>
        <taxon>Poodae</taxon>
        <taxon>Poeae</taxon>
        <taxon>Poeae Chloroplast Group 2 (Poeae type)</taxon>
        <taxon>Loliodinae</taxon>
        <taxon>Loliinae</taxon>
        <taxon>Lolium</taxon>
    </lineage>
</organism>
<dbReference type="AlphaFoldDB" id="A0AAD8WME9"/>
<evidence type="ECO:0000259" key="2">
    <source>
        <dbReference type="Pfam" id="PF11443"/>
    </source>
</evidence>
<comment type="caution">
    <text evidence="4">The sequence shown here is derived from an EMBL/GenBank/DDBJ whole genome shotgun (WGS) entry which is preliminary data.</text>
</comment>
<dbReference type="SUPFAM" id="SSF53300">
    <property type="entry name" value="vWA-like"/>
    <property type="match status" value="1"/>
</dbReference>
<dbReference type="Pfam" id="PF25043">
    <property type="entry name" value="DUF7788"/>
    <property type="match status" value="1"/>
</dbReference>
<keyword evidence="5" id="KW-1185">Reference proteome</keyword>
<dbReference type="Gene3D" id="3.40.50.410">
    <property type="entry name" value="von Willebrand factor, type A domain"/>
    <property type="match status" value="1"/>
</dbReference>
<dbReference type="PANTHER" id="PTHR31373">
    <property type="entry name" value="OS06G0652100 PROTEIN"/>
    <property type="match status" value="1"/>
</dbReference>
<feature type="compositionally biased region" description="Gly residues" evidence="1">
    <location>
        <begin position="192"/>
        <end position="222"/>
    </location>
</feature>
<dbReference type="EMBL" id="JAUUTY010000003">
    <property type="protein sequence ID" value="KAK1665155.1"/>
    <property type="molecule type" value="Genomic_DNA"/>
</dbReference>
<evidence type="ECO:0000313" key="5">
    <source>
        <dbReference type="Proteomes" id="UP001231189"/>
    </source>
</evidence>
<evidence type="ECO:0000259" key="3">
    <source>
        <dbReference type="Pfam" id="PF25043"/>
    </source>
</evidence>
<name>A0AAD8WME9_LOLMU</name>
<dbReference type="InterPro" id="IPR011205">
    <property type="entry name" value="UCP015417_vWA"/>
</dbReference>
<reference evidence="4" key="1">
    <citation type="submission" date="2023-07" db="EMBL/GenBank/DDBJ databases">
        <title>A chromosome-level genome assembly of Lolium multiflorum.</title>
        <authorList>
            <person name="Chen Y."/>
            <person name="Copetti D."/>
            <person name="Kolliker R."/>
            <person name="Studer B."/>
        </authorList>
    </citation>
    <scope>NUCLEOTIDE SEQUENCE</scope>
    <source>
        <strain evidence="4">02402/16</strain>
        <tissue evidence="4">Leaf</tissue>
    </source>
</reference>
<evidence type="ECO:0000313" key="4">
    <source>
        <dbReference type="EMBL" id="KAK1665155.1"/>
    </source>
</evidence>
<protein>
    <submittedName>
        <fullName evidence="4">Uncharacterized protein</fullName>
    </submittedName>
</protein>
<dbReference type="InterPro" id="IPR036465">
    <property type="entry name" value="vWFA_dom_sf"/>
</dbReference>
<dbReference type="PANTHER" id="PTHR31373:SF17">
    <property type="entry name" value="OS06G0652100 PROTEIN"/>
    <property type="match status" value="1"/>
</dbReference>
<dbReference type="Proteomes" id="UP001231189">
    <property type="component" value="Unassembled WGS sequence"/>
</dbReference>
<gene>
    <name evidence="4" type="ORF">QYE76_053314</name>
</gene>
<dbReference type="InterPro" id="IPR056690">
    <property type="entry name" value="DUF7788"/>
</dbReference>
<feature type="domain" description="DUF2828" evidence="2">
    <location>
        <begin position="58"/>
        <end position="488"/>
    </location>
</feature>
<feature type="region of interest" description="Disordered" evidence="1">
    <location>
        <begin position="192"/>
        <end position="240"/>
    </location>
</feature>
<proteinExistence type="predicted"/>
<feature type="domain" description="DUF7788" evidence="3">
    <location>
        <begin position="490"/>
        <end position="667"/>
    </location>
</feature>
<accession>A0AAD8WME9</accession>
<feature type="compositionally biased region" description="Basic residues" evidence="1">
    <location>
        <begin position="223"/>
        <end position="232"/>
    </location>
</feature>
<evidence type="ECO:0000256" key="1">
    <source>
        <dbReference type="SAM" id="MobiDB-lite"/>
    </source>
</evidence>
<dbReference type="Pfam" id="PF11443">
    <property type="entry name" value="DUF2828"/>
    <property type="match status" value="1"/>
</dbReference>
<dbReference type="InterPro" id="IPR058580">
    <property type="entry name" value="DUF2828"/>
</dbReference>
<sequence length="688" mass="74718">MAPVTQRSVVSYTLTGPPTIGSLGPAPTATGDLFVDLLDAGFNKAGATKPSTAAKGRTENLSPTFVSSGDPCLDFFFHVVPGTPASSVASLLAAAWAAEPATALRLACNLRGVRGTGKSDREGFYAAALWMHAQHPTTLALNALPVAQFGYLKDLPELLHRIIHGGVSTRTPGKKARRAAASGGGFLVRGRGSGFGGRRGRGRGGGFGGRRGRGRGGGYGGRRGGRFMGHRGSRFDSRTPSRRAFKGRRIFIGTSEERVAASLERDRKLSAQAAVERRRKRAEAVARAVERYNRDPSYRFLHDRTADMFADLLAADMRKLVDGKVNDLSLAAKWCPSLDKCYDSSTLICEAIARRLFPKGSAPELPSDLPDAHYAYRARDHLRKEVLVPLRRTLMLPEVYISARAWGSVAYKRVASVAMKNYKDLFLKHDAERFGLYLADVEAGKAKIAAGALLPHEILESIDDASGGSVANLQWQRMVSDLLALGKLSNCIAVCDVSGSMTGLPMQVCVALGLLLSELSDDPWRHRVITFSARPQLHRVEGNTLSEKARFVREMHWGMNTDLQAVFDKLLGIAVAGSLPPERMVRKVFVFSDMEFDVASSRPWETDHEAITRKFTEAGYAVPELVFWNLRDSKSVPVTAGQKGAALVSGFSKNMVKLFLGSGDILSPRAVMEKAIAGPEYQKLVVFD</sequence>
<dbReference type="PIRSF" id="PIRSF015417">
    <property type="entry name" value="T31B5_30_vWA"/>
    <property type="match status" value="1"/>
</dbReference>